<reference evidence="2" key="1">
    <citation type="submission" date="2022-07" db="EMBL/GenBank/DDBJ databases">
        <title>Evaluation of T. orientalis genome assembly methods using nanopore sequencing and analysis of variation between genomes.</title>
        <authorList>
            <person name="Yam J."/>
            <person name="Micallef M.L."/>
            <person name="Liu M."/>
            <person name="Djordjevic S.P."/>
            <person name="Bogema D.R."/>
            <person name="Jenkins C."/>
        </authorList>
    </citation>
    <scope>NUCLEOTIDE SEQUENCE</scope>
    <source>
        <strain evidence="2">Goon Nure</strain>
    </source>
</reference>
<accession>A0A976MBY6</accession>
<organism evidence="2 3">
    <name type="scientific">Theileria orientalis</name>
    <dbReference type="NCBI Taxonomy" id="68886"/>
    <lineage>
        <taxon>Eukaryota</taxon>
        <taxon>Sar</taxon>
        <taxon>Alveolata</taxon>
        <taxon>Apicomplexa</taxon>
        <taxon>Aconoidasida</taxon>
        <taxon>Piroplasmida</taxon>
        <taxon>Theileriidae</taxon>
        <taxon>Theileria</taxon>
    </lineage>
</organism>
<dbReference type="EMBL" id="CP056070">
    <property type="protein sequence ID" value="UKK01512.2"/>
    <property type="molecule type" value="Genomic_DNA"/>
</dbReference>
<dbReference type="Proteomes" id="UP000244811">
    <property type="component" value="Chromosome 3"/>
</dbReference>
<feature type="compositionally biased region" description="Basic and acidic residues" evidence="1">
    <location>
        <begin position="420"/>
        <end position="434"/>
    </location>
</feature>
<dbReference type="AlphaFoldDB" id="A0A976MBY6"/>
<proteinExistence type="predicted"/>
<feature type="compositionally biased region" description="Basic and acidic residues" evidence="1">
    <location>
        <begin position="105"/>
        <end position="117"/>
    </location>
</feature>
<gene>
    <name evidence="2" type="ORF">MACK_002328</name>
</gene>
<feature type="region of interest" description="Disordered" evidence="1">
    <location>
        <begin position="87"/>
        <end position="119"/>
    </location>
</feature>
<name>A0A976MBY6_THEOR</name>
<sequence length="569" mass="66112">MALVCVVNGFRVCNNKNTQNFILNTSPNIVNVLNSANSSINYDYLSRLHNDSFESPQFQLHIPPISDSLPILNKELTNPSVYSTVVEDAGGDQNNDVTHLTMNPEDSRSLSKDKQSSDDDYLDGPLDVLEMVKSGLIPEYRTPGSTSKGSQATNSRTNQLFSCRFERPADVFLLNFSTIDLGYREYIYTSCKVLSKLDTFKGDSKVQQLLDSVFANQIPVWLSTCFNYAFPYGSGIADYVLMVYYYVDRYRDSTTAISGADGDLGNPVGHRKIDNWEDGLNKLIRNGNPFELVDYLSEERYRLNLTGNELQNWKVDGLYDKILKYFKGVDLKKVFMDERSKLKENHKLYNELVKYRKKRHISYNKTLVQLINYYIQYLKMPLYIVTDTEDVDEVNLRLKMFGVKSNELLNVLNTFSYSKNESKNKNQNESKSDEKQDEESNVEGLLSRMKLNPLIPIHYFDNSIHNLKHMLLNPKFEDVRLYFVDWGRSSYNHKLEALYTDKIKYIKNTSKLVEFLCKFNTVHSREWTHGYRLRYPNEEEQTFLLNWKDKWHKPVDTTVSKDGRMLPTI</sequence>
<feature type="region of interest" description="Disordered" evidence="1">
    <location>
        <begin position="420"/>
        <end position="439"/>
    </location>
</feature>
<evidence type="ECO:0000313" key="2">
    <source>
        <dbReference type="EMBL" id="UKK01512.2"/>
    </source>
</evidence>
<protein>
    <submittedName>
        <fullName evidence="2">Uncharacterized protein</fullName>
    </submittedName>
</protein>
<evidence type="ECO:0000256" key="1">
    <source>
        <dbReference type="SAM" id="MobiDB-lite"/>
    </source>
</evidence>
<evidence type="ECO:0000313" key="3">
    <source>
        <dbReference type="Proteomes" id="UP000244811"/>
    </source>
</evidence>
<feature type="compositionally biased region" description="Polar residues" evidence="1">
    <location>
        <begin position="92"/>
        <end position="101"/>
    </location>
</feature>